<dbReference type="SUPFAM" id="SSF54909">
    <property type="entry name" value="Dimeric alpha+beta barrel"/>
    <property type="match status" value="1"/>
</dbReference>
<dbReference type="PANTHER" id="PTHR30154">
    <property type="entry name" value="LEUCINE-RESPONSIVE REGULATORY PROTEIN"/>
    <property type="match status" value="1"/>
</dbReference>
<dbReference type="EMBL" id="LYMM01000036">
    <property type="protein sequence ID" value="PNU04369.1"/>
    <property type="molecule type" value="Genomic_DNA"/>
</dbReference>
<evidence type="ECO:0000313" key="6">
    <source>
        <dbReference type="Proteomes" id="UP000236327"/>
    </source>
</evidence>
<evidence type="ECO:0000256" key="1">
    <source>
        <dbReference type="ARBA" id="ARBA00023015"/>
    </source>
</evidence>
<dbReference type="PRINTS" id="PR00033">
    <property type="entry name" value="HTHASNC"/>
</dbReference>
<dbReference type="GO" id="GO:0043565">
    <property type="term" value="F:sequence-specific DNA binding"/>
    <property type="evidence" value="ECO:0007669"/>
    <property type="project" value="InterPro"/>
</dbReference>
<dbReference type="GO" id="GO:0006355">
    <property type="term" value="P:regulation of DNA-templated transcription"/>
    <property type="evidence" value="ECO:0007669"/>
    <property type="project" value="UniProtKB-ARBA"/>
</dbReference>
<dbReference type="AlphaFoldDB" id="A0A2K2FZZ4"/>
<evidence type="ECO:0000256" key="3">
    <source>
        <dbReference type="ARBA" id="ARBA00023163"/>
    </source>
</evidence>
<sequence>MPKDRLDHFDRKILELVQRNGDLGPSELSTLIHLSPSQSSRRLQRLREEGYIERTAAILNPEKLNLGISAYVSVRLRSQAAELVQSFRKRVETLPEIVSCDYTTGEIDFMLRVHTKDLQSYSEFINSKLFAGNEVDNVRTFIIMQQLKSTTALSLEYC</sequence>
<dbReference type="InterPro" id="IPR011991">
    <property type="entry name" value="ArsR-like_HTH"/>
</dbReference>
<dbReference type="CDD" id="cd00090">
    <property type="entry name" value="HTH_ARSR"/>
    <property type="match status" value="1"/>
</dbReference>
<dbReference type="PANTHER" id="PTHR30154:SF34">
    <property type="entry name" value="TRANSCRIPTIONAL REGULATOR AZLB"/>
    <property type="match status" value="1"/>
</dbReference>
<keyword evidence="1" id="KW-0805">Transcription regulation</keyword>
<feature type="domain" description="HTH asnC-type" evidence="4">
    <location>
        <begin position="6"/>
        <end position="67"/>
    </location>
</feature>
<dbReference type="InterPro" id="IPR019888">
    <property type="entry name" value="Tscrpt_reg_AsnC-like"/>
</dbReference>
<keyword evidence="6" id="KW-1185">Reference proteome</keyword>
<dbReference type="GO" id="GO:0005829">
    <property type="term" value="C:cytosol"/>
    <property type="evidence" value="ECO:0007669"/>
    <property type="project" value="TreeGrafter"/>
</dbReference>
<dbReference type="Pfam" id="PF13412">
    <property type="entry name" value="HTH_24"/>
    <property type="match status" value="1"/>
</dbReference>
<keyword evidence="2" id="KW-0238">DNA-binding</keyword>
<name>A0A2K2FZZ4_9SPHN</name>
<gene>
    <name evidence="5" type="ORF">A8V01_20500</name>
</gene>
<dbReference type="InterPro" id="IPR036388">
    <property type="entry name" value="WH-like_DNA-bd_sf"/>
</dbReference>
<accession>A0A2K2FZZ4</accession>
<proteinExistence type="predicted"/>
<evidence type="ECO:0000259" key="4">
    <source>
        <dbReference type="PROSITE" id="PS50956"/>
    </source>
</evidence>
<dbReference type="InterPro" id="IPR000485">
    <property type="entry name" value="AsnC-type_HTH_dom"/>
</dbReference>
<dbReference type="Gene3D" id="3.30.70.920">
    <property type="match status" value="1"/>
</dbReference>
<dbReference type="Pfam" id="PF01037">
    <property type="entry name" value="AsnC_trans_reg"/>
    <property type="match status" value="1"/>
</dbReference>
<dbReference type="InterPro" id="IPR036390">
    <property type="entry name" value="WH_DNA-bd_sf"/>
</dbReference>
<keyword evidence="3" id="KW-0804">Transcription</keyword>
<evidence type="ECO:0000256" key="2">
    <source>
        <dbReference type="ARBA" id="ARBA00023125"/>
    </source>
</evidence>
<protein>
    <submittedName>
        <fullName evidence="5">AsnC family transcriptional regulator</fullName>
    </submittedName>
</protein>
<dbReference type="SUPFAM" id="SSF46785">
    <property type="entry name" value="Winged helix' DNA-binding domain"/>
    <property type="match status" value="1"/>
</dbReference>
<dbReference type="SMART" id="SM00344">
    <property type="entry name" value="HTH_ASNC"/>
    <property type="match status" value="1"/>
</dbReference>
<comment type="caution">
    <text evidence="5">The sequence shown here is derived from an EMBL/GenBank/DDBJ whole genome shotgun (WGS) entry which is preliminary data.</text>
</comment>
<dbReference type="InterPro" id="IPR019887">
    <property type="entry name" value="Tscrpt_reg_AsnC/Lrp_C"/>
</dbReference>
<reference evidence="5 6" key="1">
    <citation type="submission" date="2016-05" db="EMBL/GenBank/DDBJ databases">
        <title>Complete genome sequence of Novosphingobium guangzhouense SA925(T).</title>
        <authorList>
            <person name="Sha S."/>
        </authorList>
    </citation>
    <scope>NUCLEOTIDE SEQUENCE [LARGE SCALE GENOMIC DNA]</scope>
    <source>
        <strain evidence="5 6">SA925</strain>
    </source>
</reference>
<dbReference type="Gene3D" id="1.10.10.10">
    <property type="entry name" value="Winged helix-like DNA-binding domain superfamily/Winged helix DNA-binding domain"/>
    <property type="match status" value="1"/>
</dbReference>
<dbReference type="RefSeq" id="WP_245892504.1">
    <property type="nucleotide sequence ID" value="NZ_LYMM01000036.1"/>
</dbReference>
<dbReference type="Proteomes" id="UP000236327">
    <property type="component" value="Unassembled WGS sequence"/>
</dbReference>
<dbReference type="GO" id="GO:0043200">
    <property type="term" value="P:response to amino acid"/>
    <property type="evidence" value="ECO:0007669"/>
    <property type="project" value="TreeGrafter"/>
</dbReference>
<organism evidence="5 6">
    <name type="scientific">Novosphingobium guangzhouense</name>
    <dbReference type="NCBI Taxonomy" id="1850347"/>
    <lineage>
        <taxon>Bacteria</taxon>
        <taxon>Pseudomonadati</taxon>
        <taxon>Pseudomonadota</taxon>
        <taxon>Alphaproteobacteria</taxon>
        <taxon>Sphingomonadales</taxon>
        <taxon>Sphingomonadaceae</taxon>
        <taxon>Novosphingobium</taxon>
    </lineage>
</organism>
<dbReference type="InterPro" id="IPR011008">
    <property type="entry name" value="Dimeric_a/b-barrel"/>
</dbReference>
<dbReference type="PROSITE" id="PS50956">
    <property type="entry name" value="HTH_ASNC_2"/>
    <property type="match status" value="1"/>
</dbReference>
<evidence type="ECO:0000313" key="5">
    <source>
        <dbReference type="EMBL" id="PNU04369.1"/>
    </source>
</evidence>